<feature type="domain" description="Zn(2)-C6 fungal-type" evidence="7">
    <location>
        <begin position="2"/>
        <end position="32"/>
    </location>
</feature>
<dbReference type="InterPro" id="IPR036864">
    <property type="entry name" value="Zn2-C6_fun-type_DNA-bd_sf"/>
</dbReference>
<evidence type="ECO:0000256" key="1">
    <source>
        <dbReference type="ARBA" id="ARBA00004123"/>
    </source>
</evidence>
<keyword evidence="6" id="KW-0539">Nucleus</keyword>
<dbReference type="Proteomes" id="UP001610563">
    <property type="component" value="Unassembled WGS sequence"/>
</dbReference>
<dbReference type="CDD" id="cd00067">
    <property type="entry name" value="GAL4"/>
    <property type="match status" value="1"/>
</dbReference>
<evidence type="ECO:0000256" key="2">
    <source>
        <dbReference type="ARBA" id="ARBA00022723"/>
    </source>
</evidence>
<evidence type="ECO:0000256" key="6">
    <source>
        <dbReference type="ARBA" id="ARBA00023242"/>
    </source>
</evidence>
<keyword evidence="5" id="KW-0804">Transcription</keyword>
<evidence type="ECO:0000256" key="4">
    <source>
        <dbReference type="ARBA" id="ARBA00023125"/>
    </source>
</evidence>
<evidence type="ECO:0000256" key="5">
    <source>
        <dbReference type="ARBA" id="ARBA00023163"/>
    </source>
</evidence>
<dbReference type="InterPro" id="IPR001138">
    <property type="entry name" value="Zn2Cys6_DnaBD"/>
</dbReference>
<name>A0ABR4FN31_9EURO</name>
<reference evidence="8 9" key="1">
    <citation type="submission" date="2024-07" db="EMBL/GenBank/DDBJ databases">
        <title>Section-level genome sequencing and comparative genomics of Aspergillus sections Usti and Cavernicolus.</title>
        <authorList>
            <consortium name="Lawrence Berkeley National Laboratory"/>
            <person name="Nybo J.L."/>
            <person name="Vesth T.C."/>
            <person name="Theobald S."/>
            <person name="Frisvad J.C."/>
            <person name="Larsen T.O."/>
            <person name="Kjaerboelling I."/>
            <person name="Rothschild-Mancinelli K."/>
            <person name="Lyhne E.K."/>
            <person name="Kogle M.E."/>
            <person name="Barry K."/>
            <person name="Clum A."/>
            <person name="Na H."/>
            <person name="Ledsgaard L."/>
            <person name="Lin J."/>
            <person name="Lipzen A."/>
            <person name="Kuo A."/>
            <person name="Riley R."/>
            <person name="Mondo S."/>
            <person name="Labutti K."/>
            <person name="Haridas S."/>
            <person name="Pangalinan J."/>
            <person name="Salamov A.A."/>
            <person name="Simmons B.A."/>
            <person name="Magnuson J.K."/>
            <person name="Chen J."/>
            <person name="Drula E."/>
            <person name="Henrissat B."/>
            <person name="Wiebenga A."/>
            <person name="Lubbers R.J."/>
            <person name="Gomes A.C."/>
            <person name="Makela M.R."/>
            <person name="Stajich J."/>
            <person name="Grigoriev I.V."/>
            <person name="Mortensen U.H."/>
            <person name="De Vries R.P."/>
            <person name="Baker S.E."/>
            <person name="Andersen M.R."/>
        </authorList>
    </citation>
    <scope>NUCLEOTIDE SEQUENCE [LARGE SCALE GENOMIC DNA]</scope>
    <source>
        <strain evidence="8 9">CBS 209.92</strain>
    </source>
</reference>
<keyword evidence="3" id="KW-0805">Transcription regulation</keyword>
<dbReference type="SMART" id="SM00066">
    <property type="entry name" value="GAL4"/>
    <property type="match status" value="1"/>
</dbReference>
<organism evidence="8 9">
    <name type="scientific">Aspergillus keveii</name>
    <dbReference type="NCBI Taxonomy" id="714993"/>
    <lineage>
        <taxon>Eukaryota</taxon>
        <taxon>Fungi</taxon>
        <taxon>Dikarya</taxon>
        <taxon>Ascomycota</taxon>
        <taxon>Pezizomycotina</taxon>
        <taxon>Eurotiomycetes</taxon>
        <taxon>Eurotiomycetidae</taxon>
        <taxon>Eurotiales</taxon>
        <taxon>Aspergillaceae</taxon>
        <taxon>Aspergillus</taxon>
        <taxon>Aspergillus subgen. Nidulantes</taxon>
    </lineage>
</organism>
<dbReference type="PANTHER" id="PTHR47338:SF20">
    <property type="entry name" value="ZN(II)2CYS6 TRANSCRIPTION FACTOR (EUROFUNG)"/>
    <property type="match status" value="1"/>
</dbReference>
<accession>A0ABR4FN31</accession>
<dbReference type="PANTHER" id="PTHR47338">
    <property type="entry name" value="ZN(II)2CYS6 TRANSCRIPTION FACTOR (EUROFUNG)-RELATED"/>
    <property type="match status" value="1"/>
</dbReference>
<dbReference type="Pfam" id="PF00172">
    <property type="entry name" value="Zn_clus"/>
    <property type="match status" value="1"/>
</dbReference>
<comment type="caution">
    <text evidence="8">The sequence shown here is derived from an EMBL/GenBank/DDBJ whole genome shotgun (WGS) entry which is preliminary data.</text>
</comment>
<evidence type="ECO:0000313" key="9">
    <source>
        <dbReference type="Proteomes" id="UP001610563"/>
    </source>
</evidence>
<comment type="subcellular location">
    <subcellularLocation>
        <location evidence="1">Nucleus</location>
    </subcellularLocation>
</comment>
<dbReference type="PROSITE" id="PS50048">
    <property type="entry name" value="ZN2_CY6_FUNGAL_2"/>
    <property type="match status" value="1"/>
</dbReference>
<keyword evidence="2" id="KW-0479">Metal-binding</keyword>
<gene>
    <name evidence="8" type="ORF">BJX66DRAFT_84156</name>
</gene>
<evidence type="ECO:0000256" key="3">
    <source>
        <dbReference type="ARBA" id="ARBA00023015"/>
    </source>
</evidence>
<sequence>MACRACRARKVKCDRAVPRCSNCCKYTKTCIYPSSMLKPGPKPGSIQRKRRYRHVNEPQDDAIPPHLKLILNGPTSNDAGAQYTQHLQAITDLCHATNESRPLGSNDPFPTCPTRRRGDFLRAACHEFGISMTYR</sequence>
<proteinExistence type="predicted"/>
<evidence type="ECO:0000259" key="7">
    <source>
        <dbReference type="PROSITE" id="PS50048"/>
    </source>
</evidence>
<dbReference type="PROSITE" id="PS00463">
    <property type="entry name" value="ZN2_CY6_FUNGAL_1"/>
    <property type="match status" value="1"/>
</dbReference>
<keyword evidence="4" id="KW-0238">DNA-binding</keyword>
<dbReference type="SUPFAM" id="SSF57701">
    <property type="entry name" value="Zn2/Cys6 DNA-binding domain"/>
    <property type="match status" value="1"/>
</dbReference>
<protein>
    <recommendedName>
        <fullName evidence="7">Zn(2)-C6 fungal-type domain-containing protein</fullName>
    </recommendedName>
</protein>
<dbReference type="Gene3D" id="4.10.240.10">
    <property type="entry name" value="Zn(2)-C6 fungal-type DNA-binding domain"/>
    <property type="match status" value="1"/>
</dbReference>
<keyword evidence="9" id="KW-1185">Reference proteome</keyword>
<dbReference type="EMBL" id="JBFTWV010000172">
    <property type="protein sequence ID" value="KAL2784660.1"/>
    <property type="molecule type" value="Genomic_DNA"/>
</dbReference>
<evidence type="ECO:0000313" key="8">
    <source>
        <dbReference type="EMBL" id="KAL2784660.1"/>
    </source>
</evidence>
<dbReference type="InterPro" id="IPR050815">
    <property type="entry name" value="TF_fung"/>
</dbReference>